<feature type="compositionally biased region" description="Basic and acidic residues" evidence="1">
    <location>
        <begin position="74"/>
        <end position="84"/>
    </location>
</feature>
<dbReference type="InterPro" id="IPR036779">
    <property type="entry name" value="LysM_dom_sf"/>
</dbReference>
<dbReference type="PANTHER" id="PTHR20932:SF31">
    <property type="entry name" value="RING-TYPE DOMAIN-CONTAINING PROTEIN"/>
    <property type="match status" value="1"/>
</dbReference>
<evidence type="ECO:0000313" key="2">
    <source>
        <dbReference type="EMBL" id="KXX76416.1"/>
    </source>
</evidence>
<accession>A0A175VXX4</accession>
<dbReference type="InterPro" id="IPR045030">
    <property type="entry name" value="LYSM1-4"/>
</dbReference>
<protein>
    <recommendedName>
        <fullName evidence="4">LysM domain-containing protein</fullName>
    </recommendedName>
</protein>
<dbReference type="Proteomes" id="UP000078237">
    <property type="component" value="Unassembled WGS sequence"/>
</dbReference>
<evidence type="ECO:0000256" key="1">
    <source>
        <dbReference type="SAM" id="MobiDB-lite"/>
    </source>
</evidence>
<comment type="caution">
    <text evidence="2">The sequence shown here is derived from an EMBL/GenBank/DDBJ whole genome shotgun (WGS) entry which is preliminary data.</text>
</comment>
<dbReference type="Gene3D" id="3.10.350.10">
    <property type="entry name" value="LysM domain"/>
    <property type="match status" value="1"/>
</dbReference>
<dbReference type="PANTHER" id="PTHR20932">
    <property type="entry name" value="LYSM AND PUTATIVE PEPTIDOGLYCAN-BINDING DOMAIN-CONTAINING PROTEIN"/>
    <property type="match status" value="1"/>
</dbReference>
<gene>
    <name evidence="2" type="ORF">MMYC01_207057</name>
</gene>
<evidence type="ECO:0000313" key="3">
    <source>
        <dbReference type="Proteomes" id="UP000078237"/>
    </source>
</evidence>
<dbReference type="AlphaFoldDB" id="A0A175VXX4"/>
<dbReference type="VEuPathDB" id="FungiDB:MMYC01_207057"/>
<feature type="compositionally biased region" description="Polar residues" evidence="1">
    <location>
        <begin position="98"/>
        <end position="109"/>
    </location>
</feature>
<feature type="region of interest" description="Disordered" evidence="1">
    <location>
        <begin position="69"/>
        <end position="150"/>
    </location>
</feature>
<feature type="compositionally biased region" description="Low complexity" evidence="1">
    <location>
        <begin position="130"/>
        <end position="150"/>
    </location>
</feature>
<organism evidence="2 3">
    <name type="scientific">Madurella mycetomatis</name>
    <dbReference type="NCBI Taxonomy" id="100816"/>
    <lineage>
        <taxon>Eukaryota</taxon>
        <taxon>Fungi</taxon>
        <taxon>Dikarya</taxon>
        <taxon>Ascomycota</taxon>
        <taxon>Pezizomycotina</taxon>
        <taxon>Sordariomycetes</taxon>
        <taxon>Sordariomycetidae</taxon>
        <taxon>Sordariales</taxon>
        <taxon>Sordariales incertae sedis</taxon>
        <taxon>Madurella</taxon>
    </lineage>
</organism>
<feature type="compositionally biased region" description="Pro residues" evidence="1">
    <location>
        <begin position="112"/>
        <end position="129"/>
    </location>
</feature>
<dbReference type="EMBL" id="LCTW02000212">
    <property type="protein sequence ID" value="KXX76416.1"/>
    <property type="molecule type" value="Genomic_DNA"/>
</dbReference>
<keyword evidence="3" id="KW-1185">Reference proteome</keyword>
<name>A0A175VXX4_9PEZI</name>
<evidence type="ECO:0008006" key="4">
    <source>
        <dbReference type="Google" id="ProtNLM"/>
    </source>
</evidence>
<proteinExistence type="predicted"/>
<feature type="compositionally biased region" description="Basic and acidic residues" evidence="1">
    <location>
        <begin position="275"/>
        <end position="290"/>
    </location>
</feature>
<dbReference type="OrthoDB" id="2107166at2759"/>
<feature type="region of interest" description="Disordered" evidence="1">
    <location>
        <begin position="275"/>
        <end position="304"/>
    </location>
</feature>
<sequence>MKHLEACCTCATLLSAVPRLSSSEKPLPEDRRLACCGRTICSDCIQKNTRFLSYCPYCQTSGRYPLISRRRDRHRELETEKDEQSDPAAVLSPVPYSTLPTFARTNTKAPDTSPPPPYSSSPLAPPAPPISQQQQQQQQPQSPDEQSSQQKDVIIHYLRHTHPVDTLPSLSLRYGIPIPILRQHNNLPQGADHLLAARCTLRIPKAHCAHPNPASLSPLPPESPDEIARKITIRRWMVACKEADYDMALVYLNEAGYDLDEAVGRYMEDEAWEREHSLDQHKRKHGDGGRKKGPVKRGWGWGLS</sequence>
<reference evidence="2 3" key="1">
    <citation type="journal article" date="2016" name="Genome Announc.">
        <title>Genome Sequence of Madurella mycetomatis mm55, Isolated from a Human Mycetoma Case in Sudan.</title>
        <authorList>
            <person name="Smit S."/>
            <person name="Derks M.F."/>
            <person name="Bervoets S."/>
            <person name="Fahal A."/>
            <person name="van Leeuwen W."/>
            <person name="van Belkum A."/>
            <person name="van de Sande W.W."/>
        </authorList>
    </citation>
    <scope>NUCLEOTIDE SEQUENCE [LARGE SCALE GENOMIC DNA]</scope>
    <source>
        <strain evidence="3">mm55</strain>
    </source>
</reference>